<dbReference type="InterPro" id="IPR013083">
    <property type="entry name" value="Znf_RING/FYVE/PHD"/>
</dbReference>
<dbReference type="Gene3D" id="3.30.40.10">
    <property type="entry name" value="Zinc/RING finger domain, C3HC4 (zinc finger)"/>
    <property type="match status" value="1"/>
</dbReference>
<accession>A0A5B0NSX9</accession>
<evidence type="ECO:0000256" key="3">
    <source>
        <dbReference type="ARBA" id="ARBA00022833"/>
    </source>
</evidence>
<dbReference type="Proteomes" id="UP000325313">
    <property type="component" value="Unassembled WGS sequence"/>
</dbReference>
<organism evidence="6 7">
    <name type="scientific">Puccinia graminis f. sp. tritici</name>
    <dbReference type="NCBI Taxonomy" id="56615"/>
    <lineage>
        <taxon>Eukaryota</taxon>
        <taxon>Fungi</taxon>
        <taxon>Dikarya</taxon>
        <taxon>Basidiomycota</taxon>
        <taxon>Pucciniomycotina</taxon>
        <taxon>Pucciniomycetes</taxon>
        <taxon>Pucciniales</taxon>
        <taxon>Pucciniaceae</taxon>
        <taxon>Puccinia</taxon>
    </lineage>
</organism>
<sequence length="186" mass="21146">MNNKVMQKTLEALEPLPPQTRQLFETQFAILEAVLIELARNRLRNGLDEDQYEQFLGPPPSEINEAFGNMDEDVKAPLRFIYGFWRSWTRHVHNVRCASFAASQKLQRRLASLTISNAVASADGEALKCLVCQDDLSQVDQPILQLPCHPTHIFHRDCIQPWLESHSTCPTCRATIELPPRPDPSS</sequence>
<dbReference type="EMBL" id="VDEP01000376">
    <property type="protein sequence ID" value="KAA1092321.1"/>
    <property type="molecule type" value="Genomic_DNA"/>
</dbReference>
<dbReference type="AlphaFoldDB" id="A0A5B0NSX9"/>
<dbReference type="GO" id="GO:0008270">
    <property type="term" value="F:zinc ion binding"/>
    <property type="evidence" value="ECO:0007669"/>
    <property type="project" value="UniProtKB-KW"/>
</dbReference>
<keyword evidence="1" id="KW-0479">Metal-binding</keyword>
<evidence type="ECO:0000256" key="4">
    <source>
        <dbReference type="PROSITE-ProRule" id="PRU00175"/>
    </source>
</evidence>
<dbReference type="GO" id="GO:0005634">
    <property type="term" value="C:nucleus"/>
    <property type="evidence" value="ECO:0007669"/>
    <property type="project" value="TreeGrafter"/>
</dbReference>
<dbReference type="PANTHER" id="PTHR45931:SF3">
    <property type="entry name" value="RING ZINC FINGER-CONTAINING PROTEIN"/>
    <property type="match status" value="1"/>
</dbReference>
<keyword evidence="2 4" id="KW-0863">Zinc-finger</keyword>
<comment type="caution">
    <text evidence="6">The sequence shown here is derived from an EMBL/GenBank/DDBJ whole genome shotgun (WGS) entry which is preliminary data.</text>
</comment>
<dbReference type="GO" id="GO:0006511">
    <property type="term" value="P:ubiquitin-dependent protein catabolic process"/>
    <property type="evidence" value="ECO:0007669"/>
    <property type="project" value="TreeGrafter"/>
</dbReference>
<evidence type="ECO:0000313" key="7">
    <source>
        <dbReference type="Proteomes" id="UP000325313"/>
    </source>
</evidence>
<dbReference type="SUPFAM" id="SSF57850">
    <property type="entry name" value="RING/U-box"/>
    <property type="match status" value="1"/>
</dbReference>
<dbReference type="PROSITE" id="PS50089">
    <property type="entry name" value="ZF_RING_2"/>
    <property type="match status" value="1"/>
</dbReference>
<evidence type="ECO:0000256" key="2">
    <source>
        <dbReference type="ARBA" id="ARBA00022771"/>
    </source>
</evidence>
<gene>
    <name evidence="6" type="ORF">PGTUg99_019506</name>
</gene>
<keyword evidence="3" id="KW-0862">Zinc</keyword>
<proteinExistence type="predicted"/>
<feature type="domain" description="RING-type" evidence="5">
    <location>
        <begin position="129"/>
        <end position="173"/>
    </location>
</feature>
<dbReference type="GO" id="GO:0061630">
    <property type="term" value="F:ubiquitin protein ligase activity"/>
    <property type="evidence" value="ECO:0007669"/>
    <property type="project" value="TreeGrafter"/>
</dbReference>
<dbReference type="InterPro" id="IPR051834">
    <property type="entry name" value="RING_finger_E3_ligase"/>
</dbReference>
<dbReference type="Pfam" id="PF13639">
    <property type="entry name" value="zf-RING_2"/>
    <property type="match status" value="1"/>
</dbReference>
<dbReference type="InterPro" id="IPR001841">
    <property type="entry name" value="Znf_RING"/>
</dbReference>
<evidence type="ECO:0000256" key="1">
    <source>
        <dbReference type="ARBA" id="ARBA00022723"/>
    </source>
</evidence>
<dbReference type="CDD" id="cd16454">
    <property type="entry name" value="RING-H2_PA-TM-RING"/>
    <property type="match status" value="1"/>
</dbReference>
<reference evidence="6 7" key="1">
    <citation type="submission" date="2019-05" db="EMBL/GenBank/DDBJ databases">
        <title>Emergence of the Ug99 lineage of the wheat stem rust pathogen through somatic hybridization.</title>
        <authorList>
            <person name="Li F."/>
            <person name="Upadhyaya N.M."/>
            <person name="Sperschneider J."/>
            <person name="Matny O."/>
            <person name="Nguyen-Phuc H."/>
            <person name="Mago R."/>
            <person name="Raley C."/>
            <person name="Miller M.E."/>
            <person name="Silverstein K.A.T."/>
            <person name="Henningsen E."/>
            <person name="Hirsch C.D."/>
            <person name="Visser B."/>
            <person name="Pretorius Z.A."/>
            <person name="Steffenson B.J."/>
            <person name="Schwessinger B."/>
            <person name="Dodds P.N."/>
            <person name="Figueroa M."/>
        </authorList>
    </citation>
    <scope>NUCLEOTIDE SEQUENCE [LARGE SCALE GENOMIC DNA]</scope>
    <source>
        <strain evidence="6 7">Ug99</strain>
    </source>
</reference>
<dbReference type="PANTHER" id="PTHR45931">
    <property type="entry name" value="SI:CH211-59O9.10"/>
    <property type="match status" value="1"/>
</dbReference>
<name>A0A5B0NSX9_PUCGR</name>
<protein>
    <recommendedName>
        <fullName evidence="5">RING-type domain-containing protein</fullName>
    </recommendedName>
</protein>
<evidence type="ECO:0000259" key="5">
    <source>
        <dbReference type="PROSITE" id="PS50089"/>
    </source>
</evidence>
<evidence type="ECO:0000313" key="6">
    <source>
        <dbReference type="EMBL" id="KAA1092321.1"/>
    </source>
</evidence>